<feature type="domain" description="BRICHOS" evidence="11">
    <location>
        <begin position="176"/>
        <end position="271"/>
    </location>
</feature>
<proteinExistence type="inferred from homology"/>
<dbReference type="GO" id="GO:0042985">
    <property type="term" value="P:negative regulation of amyloid precursor protein biosynthetic process"/>
    <property type="evidence" value="ECO:0007669"/>
    <property type="project" value="TreeGrafter"/>
</dbReference>
<keyword evidence="13" id="KW-1185">Reference proteome</keyword>
<comment type="subcellular location">
    <subcellularLocation>
        <location evidence="1 9">Membrane</location>
        <topology evidence="1 9">Single-pass type II membrane protein</topology>
    </subcellularLocation>
</comment>
<evidence type="ECO:0000256" key="10">
    <source>
        <dbReference type="SAM" id="MobiDB-lite"/>
    </source>
</evidence>
<comment type="caution">
    <text evidence="12">The sequence shown here is derived from an EMBL/GenBank/DDBJ whole genome shotgun (WGS) entry which is preliminary data.</text>
</comment>
<dbReference type="OrthoDB" id="9982095at2759"/>
<dbReference type="PANTHER" id="PTHR10962:SF1">
    <property type="entry name" value="INTEGRAL MEMBRANE PROTEIN 2"/>
    <property type="match status" value="1"/>
</dbReference>
<protein>
    <recommendedName>
        <fullName evidence="9">Integral membrane protein 2</fullName>
    </recommendedName>
</protein>
<dbReference type="GO" id="GO:0001540">
    <property type="term" value="F:amyloid-beta binding"/>
    <property type="evidence" value="ECO:0007669"/>
    <property type="project" value="TreeGrafter"/>
</dbReference>
<evidence type="ECO:0000256" key="5">
    <source>
        <dbReference type="ARBA" id="ARBA00022989"/>
    </source>
</evidence>
<keyword evidence="4 9" id="KW-0735">Signal-anchor</keyword>
<evidence type="ECO:0000256" key="9">
    <source>
        <dbReference type="RuleBase" id="RU367061"/>
    </source>
</evidence>
<feature type="transmembrane region" description="Helical" evidence="9">
    <location>
        <begin position="58"/>
        <end position="85"/>
    </location>
</feature>
<evidence type="ECO:0000259" key="11">
    <source>
        <dbReference type="PROSITE" id="PS50869"/>
    </source>
</evidence>
<dbReference type="GO" id="GO:0005794">
    <property type="term" value="C:Golgi apparatus"/>
    <property type="evidence" value="ECO:0007669"/>
    <property type="project" value="TreeGrafter"/>
</dbReference>
<feature type="compositionally biased region" description="Basic and acidic residues" evidence="10">
    <location>
        <begin position="8"/>
        <end position="18"/>
    </location>
</feature>
<comment type="similarity">
    <text evidence="2 9">Belongs to the ITM2 family.</text>
</comment>
<reference evidence="12 13" key="1">
    <citation type="submission" date="2015-04" db="EMBL/GenBank/DDBJ databases">
        <title>Lasius niger genome sequencing.</title>
        <authorList>
            <person name="Konorov E.A."/>
            <person name="Nikitin M.A."/>
            <person name="Kirill M.V."/>
            <person name="Chang P."/>
        </authorList>
    </citation>
    <scope>NUCLEOTIDE SEQUENCE [LARGE SCALE GENOMIC DNA]</scope>
    <source>
        <tissue evidence="12">Whole</tissue>
    </source>
</reference>
<accession>A0A0J7KXE1</accession>
<dbReference type="Pfam" id="PF04089">
    <property type="entry name" value="BRICHOS"/>
    <property type="match status" value="1"/>
</dbReference>
<dbReference type="GO" id="GO:0005886">
    <property type="term" value="C:plasma membrane"/>
    <property type="evidence" value="ECO:0007669"/>
    <property type="project" value="UniProtKB-UniRule"/>
</dbReference>
<keyword evidence="3 9" id="KW-0812">Transmembrane</keyword>
<dbReference type="InterPro" id="IPR040145">
    <property type="entry name" value="ITM2"/>
</dbReference>
<evidence type="ECO:0000256" key="8">
    <source>
        <dbReference type="ARBA" id="ARBA00023180"/>
    </source>
</evidence>
<evidence type="ECO:0000256" key="7">
    <source>
        <dbReference type="ARBA" id="ARBA00023157"/>
    </source>
</evidence>
<dbReference type="AlphaFoldDB" id="A0A0J7KXE1"/>
<dbReference type="Proteomes" id="UP000036403">
    <property type="component" value="Unassembled WGS sequence"/>
</dbReference>
<dbReference type="PANTHER" id="PTHR10962">
    <property type="entry name" value="INTEGRAL TRANSMEMBRANE PROTEIN 2"/>
    <property type="match status" value="1"/>
</dbReference>
<keyword evidence="9" id="KW-1003">Cell membrane</keyword>
<dbReference type="SMART" id="SM01039">
    <property type="entry name" value="BRICHOS"/>
    <property type="match status" value="1"/>
</dbReference>
<keyword evidence="5 9" id="KW-1133">Transmembrane helix</keyword>
<dbReference type="InterPro" id="IPR007084">
    <property type="entry name" value="BRICHOS_dom"/>
</dbReference>
<gene>
    <name evidence="12" type="ORF">RF55_4868</name>
</gene>
<evidence type="ECO:0000313" key="12">
    <source>
        <dbReference type="EMBL" id="KMQ94944.1"/>
    </source>
</evidence>
<dbReference type="PROSITE" id="PS50869">
    <property type="entry name" value="BRICHOS"/>
    <property type="match status" value="1"/>
</dbReference>
<feature type="compositionally biased region" description="Basic and acidic residues" evidence="10">
    <location>
        <begin position="29"/>
        <end position="44"/>
    </location>
</feature>
<keyword evidence="7" id="KW-1015">Disulfide bond</keyword>
<evidence type="ECO:0000256" key="6">
    <source>
        <dbReference type="ARBA" id="ARBA00023136"/>
    </source>
</evidence>
<evidence type="ECO:0000256" key="4">
    <source>
        <dbReference type="ARBA" id="ARBA00022968"/>
    </source>
</evidence>
<keyword evidence="8" id="KW-0325">Glycoprotein</keyword>
<sequence>MTVITKAITEKKASDKMEQPLFVEENPTDDSKADPEAARPKSDSTGHYFVSKRSIHRIHVTATFLLFLVALMILIIGVIGGLYIYKQYARTQMHRFRTGWYSIPYDSSNKASYGSNGVHQGLLADSDLFTKSLTRAMERTQDALDIARQMDINFFKERFEIDLENEHYEKIDVPDFRGGRQGRFIHDFNINKTGIIDIDGHCCFVMPLNRQRVLPPRNMYDLLRKMYNGYYEVDTAIVRETMKVITPPITDMSEVGTYIARECQNLPIYMLKKVDSSSVVKRSVSSGVFGQFAGNSIMEVDIVNLEDFE</sequence>
<dbReference type="EMBL" id="LBMM01002347">
    <property type="protein sequence ID" value="KMQ94944.1"/>
    <property type="molecule type" value="Genomic_DNA"/>
</dbReference>
<dbReference type="PaxDb" id="67767-A0A0J7KXE1"/>
<evidence type="ECO:0000256" key="2">
    <source>
        <dbReference type="ARBA" id="ARBA00006794"/>
    </source>
</evidence>
<dbReference type="GO" id="GO:0070062">
    <property type="term" value="C:extracellular exosome"/>
    <property type="evidence" value="ECO:0007669"/>
    <property type="project" value="TreeGrafter"/>
</dbReference>
<keyword evidence="6 9" id="KW-0472">Membrane</keyword>
<organism evidence="12 13">
    <name type="scientific">Lasius niger</name>
    <name type="common">Black garden ant</name>
    <dbReference type="NCBI Taxonomy" id="67767"/>
    <lineage>
        <taxon>Eukaryota</taxon>
        <taxon>Metazoa</taxon>
        <taxon>Ecdysozoa</taxon>
        <taxon>Arthropoda</taxon>
        <taxon>Hexapoda</taxon>
        <taxon>Insecta</taxon>
        <taxon>Pterygota</taxon>
        <taxon>Neoptera</taxon>
        <taxon>Endopterygota</taxon>
        <taxon>Hymenoptera</taxon>
        <taxon>Apocrita</taxon>
        <taxon>Aculeata</taxon>
        <taxon>Formicoidea</taxon>
        <taxon>Formicidae</taxon>
        <taxon>Formicinae</taxon>
        <taxon>Lasius</taxon>
        <taxon>Lasius</taxon>
    </lineage>
</organism>
<evidence type="ECO:0000256" key="1">
    <source>
        <dbReference type="ARBA" id="ARBA00004606"/>
    </source>
</evidence>
<dbReference type="STRING" id="67767.A0A0J7KXE1"/>
<feature type="region of interest" description="Disordered" evidence="10">
    <location>
        <begin position="1"/>
        <end position="45"/>
    </location>
</feature>
<name>A0A0J7KXE1_LASNI</name>
<evidence type="ECO:0000256" key="3">
    <source>
        <dbReference type="ARBA" id="ARBA00022692"/>
    </source>
</evidence>
<evidence type="ECO:0000313" key="13">
    <source>
        <dbReference type="Proteomes" id="UP000036403"/>
    </source>
</evidence>